<dbReference type="Pfam" id="PF00571">
    <property type="entry name" value="CBS"/>
    <property type="match status" value="2"/>
</dbReference>
<dbReference type="CDD" id="cd04622">
    <property type="entry name" value="CBS_pair_HRP1_like"/>
    <property type="match status" value="1"/>
</dbReference>
<dbReference type="SUPFAM" id="SSF54631">
    <property type="entry name" value="CBS-domain pair"/>
    <property type="match status" value="1"/>
</dbReference>
<dbReference type="KEGG" id="gfe:Gferi_24060"/>
<sequence length="141" mass="15282">MKVRELMTTNVSFATPNTPISQVAKQMEQLDVGCIPVCDDKKHALGIVTDRDIVIRSVSHGNTSANAQDVMSENLVYASPEMDAHEAADLMAKHQIRRLPVVENGKLVGILAIGDLATQNIYVNEAGDALSDISKPSRPQM</sequence>
<dbReference type="STRING" id="1424294.Gferi_24060"/>
<evidence type="ECO:0000259" key="3">
    <source>
        <dbReference type="PROSITE" id="PS51371"/>
    </source>
</evidence>
<reference evidence="4 5" key="1">
    <citation type="submission" date="2016-09" db="EMBL/GenBank/DDBJ databases">
        <title>Genomic analysis reveals versatility of anaerobic energy metabolism of Geosporobacter ferrireducens IRF9 of phylum Firmicutes.</title>
        <authorList>
            <person name="Kim S.-J."/>
        </authorList>
    </citation>
    <scope>NUCLEOTIDE SEQUENCE [LARGE SCALE GENOMIC DNA]</scope>
    <source>
        <strain evidence="4 5">IRF9</strain>
    </source>
</reference>
<evidence type="ECO:0000313" key="5">
    <source>
        <dbReference type="Proteomes" id="UP000095743"/>
    </source>
</evidence>
<protein>
    <submittedName>
        <fullName evidence="4">CBS domain-containing protein</fullName>
    </submittedName>
</protein>
<dbReference type="RefSeq" id="WP_069980660.1">
    <property type="nucleotide sequence ID" value="NZ_CP017269.1"/>
</dbReference>
<feature type="domain" description="CBS" evidence="3">
    <location>
        <begin position="71"/>
        <end position="130"/>
    </location>
</feature>
<evidence type="ECO:0000256" key="1">
    <source>
        <dbReference type="ARBA" id="ARBA00023122"/>
    </source>
</evidence>
<dbReference type="InterPro" id="IPR000644">
    <property type="entry name" value="CBS_dom"/>
</dbReference>
<dbReference type="PANTHER" id="PTHR43080">
    <property type="entry name" value="CBS DOMAIN-CONTAINING PROTEIN CBSX3, MITOCHONDRIAL"/>
    <property type="match status" value="1"/>
</dbReference>
<dbReference type="SMART" id="SM00116">
    <property type="entry name" value="CBS"/>
    <property type="match status" value="2"/>
</dbReference>
<dbReference type="OrthoDB" id="9802114at2"/>
<accession>A0A1D8GN54</accession>
<keyword evidence="5" id="KW-1185">Reference proteome</keyword>
<dbReference type="PROSITE" id="PS51371">
    <property type="entry name" value="CBS"/>
    <property type="match status" value="2"/>
</dbReference>
<feature type="domain" description="CBS" evidence="3">
    <location>
        <begin position="7"/>
        <end position="64"/>
    </location>
</feature>
<dbReference type="PANTHER" id="PTHR43080:SF2">
    <property type="entry name" value="CBS DOMAIN-CONTAINING PROTEIN"/>
    <property type="match status" value="1"/>
</dbReference>
<keyword evidence="1 2" id="KW-0129">CBS domain</keyword>
<dbReference type="AlphaFoldDB" id="A0A1D8GN54"/>
<dbReference type="EMBL" id="CP017269">
    <property type="protein sequence ID" value="AOT72351.1"/>
    <property type="molecule type" value="Genomic_DNA"/>
</dbReference>
<dbReference type="InterPro" id="IPR046342">
    <property type="entry name" value="CBS_dom_sf"/>
</dbReference>
<organism evidence="4 5">
    <name type="scientific">Geosporobacter ferrireducens</name>
    <dbReference type="NCBI Taxonomy" id="1424294"/>
    <lineage>
        <taxon>Bacteria</taxon>
        <taxon>Bacillati</taxon>
        <taxon>Bacillota</taxon>
        <taxon>Clostridia</taxon>
        <taxon>Peptostreptococcales</taxon>
        <taxon>Thermotaleaceae</taxon>
        <taxon>Geosporobacter</taxon>
    </lineage>
</organism>
<dbReference type="Proteomes" id="UP000095743">
    <property type="component" value="Chromosome"/>
</dbReference>
<proteinExistence type="predicted"/>
<name>A0A1D8GN54_9FIRM</name>
<evidence type="ECO:0000256" key="2">
    <source>
        <dbReference type="PROSITE-ProRule" id="PRU00703"/>
    </source>
</evidence>
<gene>
    <name evidence="4" type="ORF">Gferi_24060</name>
</gene>
<evidence type="ECO:0000313" key="4">
    <source>
        <dbReference type="EMBL" id="AOT72351.1"/>
    </source>
</evidence>
<dbReference type="Gene3D" id="3.10.580.10">
    <property type="entry name" value="CBS-domain"/>
    <property type="match status" value="1"/>
</dbReference>
<dbReference type="InterPro" id="IPR051257">
    <property type="entry name" value="Diverse_CBS-Domain"/>
</dbReference>